<keyword evidence="5 10" id="KW-0548">Nucleotidyltransferase</keyword>
<dbReference type="InterPro" id="IPR005248">
    <property type="entry name" value="NadD/NMNAT"/>
</dbReference>
<dbReference type="NCBIfam" id="TIGR00482">
    <property type="entry name" value="nicotinate (nicotinamide) nucleotide adenylyltransferase"/>
    <property type="match status" value="1"/>
</dbReference>
<dbReference type="EC" id="2.7.7.18" evidence="10"/>
<evidence type="ECO:0000313" key="13">
    <source>
        <dbReference type="Proteomes" id="UP000753908"/>
    </source>
</evidence>
<dbReference type="Pfam" id="PF01467">
    <property type="entry name" value="CTP_transf_like"/>
    <property type="match status" value="1"/>
</dbReference>
<evidence type="ECO:0000313" key="12">
    <source>
        <dbReference type="EMBL" id="MBW4547017.1"/>
    </source>
</evidence>
<evidence type="ECO:0000256" key="10">
    <source>
        <dbReference type="HAMAP-Rule" id="MF_00244"/>
    </source>
</evidence>
<evidence type="ECO:0000256" key="7">
    <source>
        <dbReference type="ARBA" id="ARBA00022840"/>
    </source>
</evidence>
<evidence type="ECO:0000256" key="6">
    <source>
        <dbReference type="ARBA" id="ARBA00022741"/>
    </source>
</evidence>
<dbReference type="PANTHER" id="PTHR39321">
    <property type="entry name" value="NICOTINATE-NUCLEOTIDE ADENYLYLTRANSFERASE-RELATED"/>
    <property type="match status" value="1"/>
</dbReference>
<dbReference type="GO" id="GO:0005524">
    <property type="term" value="F:ATP binding"/>
    <property type="evidence" value="ECO:0007669"/>
    <property type="project" value="UniProtKB-KW"/>
</dbReference>
<evidence type="ECO:0000256" key="5">
    <source>
        <dbReference type="ARBA" id="ARBA00022695"/>
    </source>
</evidence>
<dbReference type="SUPFAM" id="SSF52374">
    <property type="entry name" value="Nucleotidylyl transferase"/>
    <property type="match status" value="1"/>
</dbReference>
<feature type="domain" description="Cytidyltransferase-like" evidence="11">
    <location>
        <begin position="6"/>
        <end position="190"/>
    </location>
</feature>
<evidence type="ECO:0000256" key="9">
    <source>
        <dbReference type="ARBA" id="ARBA00048721"/>
    </source>
</evidence>
<dbReference type="Proteomes" id="UP000753908">
    <property type="component" value="Unassembled WGS sequence"/>
</dbReference>
<sequence length="226" mass="25872">MGQVAILGGTFDPVHWGHLLIAQAALSQLNLTQVIWVPDRLSPHKQACSYEHRRLMVEQAIRDNPNFILSPLETVDAKPNYALKTLTELQDTYSNCQWYWIIGIDAFQTLPQWYCREAVIPACDWLVAPRPIVTTRVHFTKSERTQPLPDSQSSWLCQQVAQQLASQDISIRWQLLQMPAVGISSTLIRQYCRQHRSIRYLVPESVRAYITDHNLYLEGVGSSSQV</sequence>
<evidence type="ECO:0000259" key="11">
    <source>
        <dbReference type="Pfam" id="PF01467"/>
    </source>
</evidence>
<dbReference type="HAMAP" id="MF_00244">
    <property type="entry name" value="NaMN_adenylyltr"/>
    <property type="match status" value="1"/>
</dbReference>
<accession>A0A951UBJ2</accession>
<dbReference type="InterPro" id="IPR014729">
    <property type="entry name" value="Rossmann-like_a/b/a_fold"/>
</dbReference>
<dbReference type="PANTHER" id="PTHR39321:SF3">
    <property type="entry name" value="PHOSPHOPANTETHEINE ADENYLYLTRANSFERASE"/>
    <property type="match status" value="1"/>
</dbReference>
<evidence type="ECO:0000256" key="2">
    <source>
        <dbReference type="ARBA" id="ARBA00005019"/>
    </source>
</evidence>
<organism evidence="12 13">
    <name type="scientific">Symplocastrum torsivum CPER-KK1</name>
    <dbReference type="NCBI Taxonomy" id="450513"/>
    <lineage>
        <taxon>Bacteria</taxon>
        <taxon>Bacillati</taxon>
        <taxon>Cyanobacteriota</taxon>
        <taxon>Cyanophyceae</taxon>
        <taxon>Oscillatoriophycideae</taxon>
        <taxon>Oscillatoriales</taxon>
        <taxon>Microcoleaceae</taxon>
        <taxon>Symplocastrum</taxon>
    </lineage>
</organism>
<gene>
    <name evidence="10 12" type="primary">nadD</name>
    <name evidence="12" type="ORF">KME25_21630</name>
</gene>
<comment type="similarity">
    <text evidence="10">Belongs to the NadD family.</text>
</comment>
<evidence type="ECO:0000256" key="4">
    <source>
        <dbReference type="ARBA" id="ARBA00022679"/>
    </source>
</evidence>
<dbReference type="AlphaFoldDB" id="A0A951UBJ2"/>
<reference evidence="12" key="2">
    <citation type="journal article" date="2022" name="Microbiol. Resour. Announc.">
        <title>Metagenome Sequencing to Explore Phylogenomics of Terrestrial Cyanobacteria.</title>
        <authorList>
            <person name="Ward R.D."/>
            <person name="Stajich J.E."/>
            <person name="Johansen J.R."/>
            <person name="Huntemann M."/>
            <person name="Clum A."/>
            <person name="Foster B."/>
            <person name="Foster B."/>
            <person name="Roux S."/>
            <person name="Palaniappan K."/>
            <person name="Varghese N."/>
            <person name="Mukherjee S."/>
            <person name="Reddy T.B.K."/>
            <person name="Daum C."/>
            <person name="Copeland A."/>
            <person name="Chen I.A."/>
            <person name="Ivanova N.N."/>
            <person name="Kyrpides N.C."/>
            <person name="Shapiro N."/>
            <person name="Eloe-Fadrosh E.A."/>
            <person name="Pietrasiak N."/>
        </authorList>
    </citation>
    <scope>NUCLEOTIDE SEQUENCE</scope>
    <source>
        <strain evidence="12">CPER-KK1</strain>
    </source>
</reference>
<comment type="caution">
    <text evidence="12">The sequence shown here is derived from an EMBL/GenBank/DDBJ whole genome shotgun (WGS) entry which is preliminary data.</text>
</comment>
<comment type="function">
    <text evidence="1 10">Catalyzes the reversible adenylation of nicotinate mononucleotide (NaMN) to nicotinic acid adenine dinucleotide (NaAD).</text>
</comment>
<keyword evidence="8 10" id="KW-0520">NAD</keyword>
<reference evidence="12" key="1">
    <citation type="submission" date="2021-05" db="EMBL/GenBank/DDBJ databases">
        <authorList>
            <person name="Pietrasiak N."/>
            <person name="Ward R."/>
            <person name="Stajich J.E."/>
            <person name="Kurbessoian T."/>
        </authorList>
    </citation>
    <scope>NUCLEOTIDE SEQUENCE</scope>
    <source>
        <strain evidence="12">CPER-KK1</strain>
    </source>
</reference>
<dbReference type="InterPro" id="IPR004821">
    <property type="entry name" value="Cyt_trans-like"/>
</dbReference>
<comment type="catalytic activity">
    <reaction evidence="9 10">
        <text>nicotinate beta-D-ribonucleotide + ATP + H(+) = deamido-NAD(+) + diphosphate</text>
        <dbReference type="Rhea" id="RHEA:22860"/>
        <dbReference type="ChEBI" id="CHEBI:15378"/>
        <dbReference type="ChEBI" id="CHEBI:30616"/>
        <dbReference type="ChEBI" id="CHEBI:33019"/>
        <dbReference type="ChEBI" id="CHEBI:57502"/>
        <dbReference type="ChEBI" id="CHEBI:58437"/>
        <dbReference type="EC" id="2.7.7.18"/>
    </reaction>
</comment>
<evidence type="ECO:0000256" key="1">
    <source>
        <dbReference type="ARBA" id="ARBA00002324"/>
    </source>
</evidence>
<evidence type="ECO:0000256" key="8">
    <source>
        <dbReference type="ARBA" id="ARBA00023027"/>
    </source>
</evidence>
<keyword evidence="3 10" id="KW-0662">Pyridine nucleotide biosynthesis</keyword>
<protein>
    <recommendedName>
        <fullName evidence="10">Probable nicotinate-nucleotide adenylyltransferase</fullName>
        <ecNumber evidence="10">2.7.7.18</ecNumber>
    </recommendedName>
    <alternativeName>
        <fullName evidence="10">Deamido-NAD(+) diphosphorylase</fullName>
    </alternativeName>
    <alternativeName>
        <fullName evidence="10">Deamido-NAD(+) pyrophosphorylase</fullName>
    </alternativeName>
    <alternativeName>
        <fullName evidence="10">Nicotinate mononucleotide adenylyltransferase</fullName>
        <shortName evidence="10">NaMN adenylyltransferase</shortName>
    </alternativeName>
</protein>
<comment type="pathway">
    <text evidence="2 10">Cofactor biosynthesis; NAD(+) biosynthesis; deamido-NAD(+) from nicotinate D-ribonucleotide: step 1/1.</text>
</comment>
<dbReference type="CDD" id="cd02165">
    <property type="entry name" value="NMNAT"/>
    <property type="match status" value="1"/>
</dbReference>
<keyword evidence="4 10" id="KW-0808">Transferase</keyword>
<dbReference type="EMBL" id="JAHHIF010000034">
    <property type="protein sequence ID" value="MBW4547017.1"/>
    <property type="molecule type" value="Genomic_DNA"/>
</dbReference>
<dbReference type="GO" id="GO:0004515">
    <property type="term" value="F:nicotinate-nucleotide adenylyltransferase activity"/>
    <property type="evidence" value="ECO:0007669"/>
    <property type="project" value="UniProtKB-UniRule"/>
</dbReference>
<dbReference type="GO" id="GO:0009435">
    <property type="term" value="P:NAD+ biosynthetic process"/>
    <property type="evidence" value="ECO:0007669"/>
    <property type="project" value="UniProtKB-UniRule"/>
</dbReference>
<name>A0A951UBJ2_9CYAN</name>
<dbReference type="Gene3D" id="3.40.50.620">
    <property type="entry name" value="HUPs"/>
    <property type="match status" value="1"/>
</dbReference>
<dbReference type="NCBIfam" id="TIGR00125">
    <property type="entry name" value="cyt_tran_rel"/>
    <property type="match status" value="1"/>
</dbReference>
<evidence type="ECO:0000256" key="3">
    <source>
        <dbReference type="ARBA" id="ARBA00022642"/>
    </source>
</evidence>
<keyword evidence="7 10" id="KW-0067">ATP-binding</keyword>
<proteinExistence type="inferred from homology"/>
<keyword evidence="6 10" id="KW-0547">Nucleotide-binding</keyword>